<evidence type="ECO:0000313" key="5">
    <source>
        <dbReference type="EMBL" id="MEN3533597.1"/>
    </source>
</evidence>
<evidence type="ECO:0000256" key="3">
    <source>
        <dbReference type="ARBA" id="ARBA00023004"/>
    </source>
</evidence>
<dbReference type="RefSeq" id="WP_346223961.1">
    <property type="nucleotide sequence ID" value="NZ_JBDJAW010000001.1"/>
</dbReference>
<dbReference type="Gene3D" id="1.20.120.520">
    <property type="entry name" value="nmb1532 protein domain like"/>
    <property type="match status" value="1"/>
</dbReference>
<proteinExistence type="inferred from homology"/>
<accession>A0ABV0AHB0</accession>
<evidence type="ECO:0000313" key="6">
    <source>
        <dbReference type="Proteomes" id="UP001447516"/>
    </source>
</evidence>
<protein>
    <submittedName>
        <fullName evidence="5">Hemerythrin domain-containing protein</fullName>
    </submittedName>
</protein>
<keyword evidence="6" id="KW-1185">Reference proteome</keyword>
<feature type="domain" description="Hemerythrin-like" evidence="4">
    <location>
        <begin position="8"/>
        <end position="114"/>
    </location>
</feature>
<dbReference type="InterPro" id="IPR012312">
    <property type="entry name" value="Hemerythrin-like"/>
</dbReference>
<keyword evidence="3" id="KW-0408">Iron</keyword>
<evidence type="ECO:0000256" key="2">
    <source>
        <dbReference type="ARBA" id="ARBA00022723"/>
    </source>
</evidence>
<organism evidence="5 6">
    <name type="scientific">Microbispora maris</name>
    <dbReference type="NCBI Taxonomy" id="3144104"/>
    <lineage>
        <taxon>Bacteria</taxon>
        <taxon>Bacillati</taxon>
        <taxon>Actinomycetota</taxon>
        <taxon>Actinomycetes</taxon>
        <taxon>Streptosporangiales</taxon>
        <taxon>Streptosporangiaceae</taxon>
        <taxon>Microbispora</taxon>
    </lineage>
</organism>
<evidence type="ECO:0000256" key="1">
    <source>
        <dbReference type="ARBA" id="ARBA00010587"/>
    </source>
</evidence>
<dbReference type="Pfam" id="PF01814">
    <property type="entry name" value="Hemerythrin"/>
    <property type="match status" value="1"/>
</dbReference>
<comment type="caution">
    <text evidence="5">The sequence shown here is derived from an EMBL/GenBank/DDBJ whole genome shotgun (WGS) entry which is preliminary data.</text>
</comment>
<dbReference type="SUPFAM" id="SSF47188">
    <property type="entry name" value="Hemerythrin-like"/>
    <property type="match status" value="1"/>
</dbReference>
<dbReference type="InterPro" id="IPR035938">
    <property type="entry name" value="Hemerythrin-like_sf"/>
</dbReference>
<reference evidence="5 6" key="1">
    <citation type="submission" date="2024-05" db="EMBL/GenBank/DDBJ databases">
        <title>Microbispora sp.ZYX-F-249.</title>
        <authorList>
            <person name="Xie H."/>
        </authorList>
    </citation>
    <scope>NUCLEOTIDE SEQUENCE [LARGE SCALE GENOMIC DNA]</scope>
    <source>
        <strain evidence="5 6">ZYX-F-249</strain>
    </source>
</reference>
<dbReference type="EMBL" id="JBDJAW010000001">
    <property type="protein sequence ID" value="MEN3533597.1"/>
    <property type="molecule type" value="Genomic_DNA"/>
</dbReference>
<dbReference type="Proteomes" id="UP001447516">
    <property type="component" value="Unassembled WGS sequence"/>
</dbReference>
<sequence>MAISDVFTETFRDEHREVRNLLFTLIDAFTAHDATTARHVVSAIATATGPHFRYEEESMYPRLVPIFGEEYVGKLIADHDGAIRNLRELVELADHGQIDQAQAERGIELTRQILPHVSDCDGLSIMVETLPQDDVLDILAVREAALEKNVDLLTWAGSVRARRA</sequence>
<gene>
    <name evidence="5" type="ORF">AAH991_00660</name>
</gene>
<comment type="similarity">
    <text evidence="1">Belongs to the hemerythrin family.</text>
</comment>
<name>A0ABV0AHB0_9ACTN</name>
<evidence type="ECO:0000259" key="4">
    <source>
        <dbReference type="Pfam" id="PF01814"/>
    </source>
</evidence>
<keyword evidence="2" id="KW-0479">Metal-binding</keyword>